<comment type="caution">
    <text evidence="2">The sequence shown here is derived from an EMBL/GenBank/DDBJ whole genome shotgun (WGS) entry which is preliminary data.</text>
</comment>
<evidence type="ECO:0000313" key="3">
    <source>
        <dbReference type="Proteomes" id="UP000298390"/>
    </source>
</evidence>
<reference evidence="2 3" key="1">
    <citation type="submission" date="2019-01" db="EMBL/GenBank/DDBJ databases">
        <title>Genome sequencing of the rare red list fungi Fomitopsis rosea.</title>
        <authorList>
            <person name="Buettner E."/>
            <person name="Kellner H."/>
        </authorList>
    </citation>
    <scope>NUCLEOTIDE SEQUENCE [LARGE SCALE GENOMIC DNA]</scope>
    <source>
        <strain evidence="2 3">DSM 105464</strain>
    </source>
</reference>
<organism evidence="2 3">
    <name type="scientific">Rhodofomes roseus</name>
    <dbReference type="NCBI Taxonomy" id="34475"/>
    <lineage>
        <taxon>Eukaryota</taxon>
        <taxon>Fungi</taxon>
        <taxon>Dikarya</taxon>
        <taxon>Basidiomycota</taxon>
        <taxon>Agaricomycotina</taxon>
        <taxon>Agaricomycetes</taxon>
        <taxon>Polyporales</taxon>
        <taxon>Rhodofomes</taxon>
    </lineage>
</organism>
<proteinExistence type="predicted"/>
<feature type="region of interest" description="Disordered" evidence="1">
    <location>
        <begin position="18"/>
        <end position="80"/>
    </location>
</feature>
<feature type="compositionally biased region" description="Low complexity" evidence="1">
    <location>
        <begin position="18"/>
        <end position="44"/>
    </location>
</feature>
<sequence length="80" mass="8366">MRPTTPVRRVLNTDALAASLRSSTSASTTTAPSASSSARRQLATVSADLPQGVPELPPIFDRPLETTSSDAAVREHALAH</sequence>
<name>A0A4Y9YPS2_9APHY</name>
<accession>A0A4Y9YPS2</accession>
<dbReference type="Proteomes" id="UP000298390">
    <property type="component" value="Unassembled WGS sequence"/>
</dbReference>
<gene>
    <name evidence="2" type="ORF">EVJ58_g3475</name>
</gene>
<dbReference type="AlphaFoldDB" id="A0A4Y9YPS2"/>
<protein>
    <submittedName>
        <fullName evidence="2">Uncharacterized protein</fullName>
    </submittedName>
</protein>
<dbReference type="EMBL" id="SEKV01000143">
    <property type="protein sequence ID" value="TFY63049.1"/>
    <property type="molecule type" value="Genomic_DNA"/>
</dbReference>
<evidence type="ECO:0000256" key="1">
    <source>
        <dbReference type="SAM" id="MobiDB-lite"/>
    </source>
</evidence>
<evidence type="ECO:0000313" key="2">
    <source>
        <dbReference type="EMBL" id="TFY63049.1"/>
    </source>
</evidence>